<protein>
    <submittedName>
        <fullName evidence="6">Proteoglycan 4</fullName>
    </submittedName>
</protein>
<feature type="signal peptide" evidence="4">
    <location>
        <begin position="1"/>
        <end position="25"/>
    </location>
</feature>
<evidence type="ECO:0000259" key="5">
    <source>
        <dbReference type="PROSITE" id="PS50958"/>
    </source>
</evidence>
<dbReference type="PROSITE" id="PS00524">
    <property type="entry name" value="SMB_1"/>
    <property type="match status" value="4"/>
</dbReference>
<feature type="region of interest" description="Disordered" evidence="2">
    <location>
        <begin position="277"/>
        <end position="296"/>
    </location>
</feature>
<dbReference type="Proteomes" id="UP001152320">
    <property type="component" value="Chromosome 11"/>
</dbReference>
<keyword evidence="1" id="KW-1015">Disulfide bond</keyword>
<reference evidence="6" key="1">
    <citation type="submission" date="2021-10" db="EMBL/GenBank/DDBJ databases">
        <title>Tropical sea cucumber genome reveals ecological adaptation and Cuvierian tubules defense mechanism.</title>
        <authorList>
            <person name="Chen T."/>
        </authorList>
    </citation>
    <scope>NUCLEOTIDE SEQUENCE</scope>
    <source>
        <strain evidence="6">Nanhai2018</strain>
        <tissue evidence="6">Muscle</tissue>
    </source>
</reference>
<accession>A0A9Q1BUC5</accession>
<feature type="transmembrane region" description="Helical" evidence="3">
    <location>
        <begin position="215"/>
        <end position="240"/>
    </location>
</feature>
<dbReference type="EMBL" id="JAIZAY010000011">
    <property type="protein sequence ID" value="KAJ8032825.1"/>
    <property type="molecule type" value="Genomic_DNA"/>
</dbReference>
<comment type="caution">
    <text evidence="6">The sequence shown here is derived from an EMBL/GenBank/DDBJ whole genome shotgun (WGS) entry which is preliminary data.</text>
</comment>
<evidence type="ECO:0000313" key="6">
    <source>
        <dbReference type="EMBL" id="KAJ8032825.1"/>
    </source>
</evidence>
<evidence type="ECO:0000256" key="1">
    <source>
        <dbReference type="ARBA" id="ARBA00023157"/>
    </source>
</evidence>
<dbReference type="InterPro" id="IPR036024">
    <property type="entry name" value="Somatomedin_B-like_dom_sf"/>
</dbReference>
<keyword evidence="4" id="KW-0732">Signal</keyword>
<evidence type="ECO:0000256" key="3">
    <source>
        <dbReference type="SAM" id="Phobius"/>
    </source>
</evidence>
<dbReference type="SMART" id="SM00201">
    <property type="entry name" value="SO"/>
    <property type="match status" value="2"/>
</dbReference>
<dbReference type="InterPro" id="IPR001212">
    <property type="entry name" value="Somatomedin_B_dom"/>
</dbReference>
<keyword evidence="3" id="KW-0472">Membrane</keyword>
<name>A0A9Q1BUC5_HOLLE</name>
<feature type="domain" description="SMB" evidence="5">
    <location>
        <begin position="142"/>
        <end position="185"/>
    </location>
</feature>
<keyword evidence="7" id="KW-1185">Reference proteome</keyword>
<dbReference type="PROSITE" id="PS50958">
    <property type="entry name" value="SMB_2"/>
    <property type="match status" value="2"/>
</dbReference>
<keyword evidence="3" id="KW-0812">Transmembrane</keyword>
<keyword evidence="3" id="KW-1133">Transmembrane helix</keyword>
<proteinExistence type="predicted"/>
<dbReference type="Gene3D" id="4.10.410.20">
    <property type="match status" value="4"/>
</dbReference>
<evidence type="ECO:0000256" key="4">
    <source>
        <dbReference type="SAM" id="SignalP"/>
    </source>
</evidence>
<feature type="chain" id="PRO_5040308775" evidence="4">
    <location>
        <begin position="26"/>
        <end position="317"/>
    </location>
</feature>
<sequence length="317" mass="35045">MSVTNCLQLQILFFVLMSMIFICESKDGSCQDIGCVVGHNESRPCQCNTHCHSYNDCCSDYNHTCGTCHGIGCGTKYDLKSFLCQCNKECRFHSNCCSDYNRTCGTCHGIGCGTKYDLKSFLCQCNKECRFHSNCCSDYNRTCESCQGIGCGTTHNKSRPCQCNKKCLDEGDCCSDYNETCAQSYQGADHSLSLSSTQGNESRLYQPSVHPGSNALALVLSLAGVCTAVLAAIVVLLIYLKVRKDRSRRKCKEPEDRLYNEIGDLNAGSLDILDQVGQDNDNGERNVPDRASTTQHDRLGSVNFVRNVAYQSYDSDT</sequence>
<dbReference type="AlphaFoldDB" id="A0A9Q1BUC5"/>
<dbReference type="SUPFAM" id="SSF90188">
    <property type="entry name" value="Somatomedin B domain"/>
    <property type="match status" value="1"/>
</dbReference>
<dbReference type="OrthoDB" id="6339633at2759"/>
<dbReference type="Pfam" id="PF01033">
    <property type="entry name" value="Somatomedin_B"/>
    <property type="match status" value="3"/>
</dbReference>
<organism evidence="6 7">
    <name type="scientific">Holothuria leucospilota</name>
    <name type="common">Black long sea cucumber</name>
    <name type="synonym">Mertensiothuria leucospilota</name>
    <dbReference type="NCBI Taxonomy" id="206669"/>
    <lineage>
        <taxon>Eukaryota</taxon>
        <taxon>Metazoa</taxon>
        <taxon>Echinodermata</taxon>
        <taxon>Eleutherozoa</taxon>
        <taxon>Echinozoa</taxon>
        <taxon>Holothuroidea</taxon>
        <taxon>Aspidochirotacea</taxon>
        <taxon>Aspidochirotida</taxon>
        <taxon>Holothuriidae</taxon>
        <taxon>Holothuria</taxon>
    </lineage>
</organism>
<evidence type="ECO:0000256" key="2">
    <source>
        <dbReference type="SAM" id="MobiDB-lite"/>
    </source>
</evidence>
<evidence type="ECO:0000313" key="7">
    <source>
        <dbReference type="Proteomes" id="UP001152320"/>
    </source>
</evidence>
<feature type="domain" description="SMB" evidence="5">
    <location>
        <begin position="26"/>
        <end position="69"/>
    </location>
</feature>
<gene>
    <name evidence="6" type="ORF">HOLleu_22884</name>
</gene>